<evidence type="ECO:0000313" key="2">
    <source>
        <dbReference type="EMBL" id="MCC2168226.1"/>
    </source>
</evidence>
<feature type="domain" description="GGDEF" evidence="1">
    <location>
        <begin position="170"/>
        <end position="299"/>
    </location>
</feature>
<name>A0AAE3DNZ9_9FIRM</name>
<dbReference type="PANTHER" id="PTHR33121:SF70">
    <property type="entry name" value="SIGNALING PROTEIN YKOW"/>
    <property type="match status" value="1"/>
</dbReference>
<organism evidence="2 3">
    <name type="scientific">Gallintestinimicrobium propionicum</name>
    <dbReference type="NCBI Taxonomy" id="2981770"/>
    <lineage>
        <taxon>Bacteria</taxon>
        <taxon>Bacillati</taxon>
        <taxon>Bacillota</taxon>
        <taxon>Clostridia</taxon>
        <taxon>Lachnospirales</taxon>
        <taxon>Lachnospiraceae</taxon>
        <taxon>Gallintestinimicrobium</taxon>
    </lineage>
</organism>
<keyword evidence="3" id="KW-1185">Reference proteome</keyword>
<dbReference type="SMART" id="SM00267">
    <property type="entry name" value="GGDEF"/>
    <property type="match status" value="1"/>
</dbReference>
<protein>
    <submittedName>
        <fullName evidence="2">Diguanylate cyclase</fullName>
        <ecNumber evidence="2">2.7.7.65</ecNumber>
    </submittedName>
</protein>
<dbReference type="Gene3D" id="3.30.70.270">
    <property type="match status" value="1"/>
</dbReference>
<dbReference type="GO" id="GO:0052621">
    <property type="term" value="F:diguanylate cyclase activity"/>
    <property type="evidence" value="ECO:0007669"/>
    <property type="project" value="UniProtKB-EC"/>
</dbReference>
<dbReference type="GO" id="GO:0071111">
    <property type="term" value="F:cyclic-guanylate-specific phosphodiesterase activity"/>
    <property type="evidence" value="ECO:0007669"/>
    <property type="project" value="InterPro"/>
</dbReference>
<dbReference type="EC" id="2.7.7.65" evidence="2"/>
<dbReference type="RefSeq" id="WP_308728571.1">
    <property type="nucleotide sequence ID" value="NZ_JAJEQF010000030.1"/>
</dbReference>
<dbReference type="SUPFAM" id="SSF55073">
    <property type="entry name" value="Nucleotide cyclase"/>
    <property type="match status" value="1"/>
</dbReference>
<gene>
    <name evidence="2" type="ORF">LKD45_11090</name>
</gene>
<dbReference type="InterPro" id="IPR000160">
    <property type="entry name" value="GGDEF_dom"/>
</dbReference>
<dbReference type="InterPro" id="IPR029787">
    <property type="entry name" value="Nucleotide_cyclase"/>
</dbReference>
<dbReference type="Proteomes" id="UP001199355">
    <property type="component" value="Unassembled WGS sequence"/>
</dbReference>
<dbReference type="PROSITE" id="PS50887">
    <property type="entry name" value="GGDEF"/>
    <property type="match status" value="1"/>
</dbReference>
<dbReference type="PANTHER" id="PTHR33121">
    <property type="entry name" value="CYCLIC DI-GMP PHOSPHODIESTERASE PDEF"/>
    <property type="match status" value="1"/>
</dbReference>
<keyword evidence="2" id="KW-0808">Transferase</keyword>
<evidence type="ECO:0000259" key="1">
    <source>
        <dbReference type="PROSITE" id="PS50887"/>
    </source>
</evidence>
<dbReference type="Pfam" id="PF00990">
    <property type="entry name" value="GGDEF"/>
    <property type="match status" value="1"/>
</dbReference>
<dbReference type="InterPro" id="IPR050706">
    <property type="entry name" value="Cyclic-di-GMP_PDE-like"/>
</dbReference>
<reference evidence="2 3" key="1">
    <citation type="submission" date="2021-10" db="EMBL/GenBank/DDBJ databases">
        <title>Anaerobic single-cell dispensing facilitates the cultivation of human gut bacteria.</title>
        <authorList>
            <person name="Afrizal A."/>
        </authorList>
    </citation>
    <scope>NUCLEOTIDE SEQUENCE [LARGE SCALE GENOMIC DNA]</scope>
    <source>
        <strain evidence="2 3">CLA-AA-H244</strain>
    </source>
</reference>
<proteinExistence type="predicted"/>
<sequence length="305" mass="35095">MAYGSMTMEERLKEHIKEYSLENLLDLSLVKACFEDISKVLGIELLLTQRHGETAVEVGNFAGFEPDVVNDPGRKLRVFNRTIGHLYVKMDHASDQELAERIVEHMMLQYEALACDHYRYRETAIYADELEEAMEQEAYRIKRGEHEDALTGLLNKTYMKGRLLEMQETAPAAVICANINDWKFVYDHFGNEESDRLIKTVAGLIRKEAKEEYLIGRVDGDVFEIVIPTPEDGEAEAFCDRIQQACTNYDDPYLAPSLAIGLVYRTNVEESFDKCYSDAEYEMCYNKLDVKHADGYKERLEHGLK</sequence>
<dbReference type="EMBL" id="JAJEQF010000030">
    <property type="protein sequence ID" value="MCC2168226.1"/>
    <property type="molecule type" value="Genomic_DNA"/>
</dbReference>
<keyword evidence="2" id="KW-0548">Nucleotidyltransferase</keyword>
<comment type="caution">
    <text evidence="2">The sequence shown here is derived from an EMBL/GenBank/DDBJ whole genome shotgun (WGS) entry which is preliminary data.</text>
</comment>
<dbReference type="NCBIfam" id="TIGR00254">
    <property type="entry name" value="GGDEF"/>
    <property type="match status" value="1"/>
</dbReference>
<dbReference type="InterPro" id="IPR043128">
    <property type="entry name" value="Rev_trsase/Diguanyl_cyclase"/>
</dbReference>
<accession>A0AAE3DNZ9</accession>
<evidence type="ECO:0000313" key="3">
    <source>
        <dbReference type="Proteomes" id="UP001199355"/>
    </source>
</evidence>
<dbReference type="AlphaFoldDB" id="A0AAE3DNZ9"/>